<dbReference type="Pfam" id="PF00892">
    <property type="entry name" value="EamA"/>
    <property type="match status" value="1"/>
</dbReference>
<sequence>MVPAPVLMLASVLSVQFGQAFGKGLFGSVGPWGVVALRLGFAALVLLAVSRPALPRDPRRIALVAGFGTAIAGMNFVYPALAYLPLGVASGIQLLGPFTVAIVTSRRLADVGFACLAGLGVWLVHRPGGAALPVAGVLFAVVSAVAMGGYLLLSRRAGERSADGSLLALAVGFAAVLTVPAGLAENGAAMLQPHVLLAGAGVAILSAVLPYSLELAALRRLPPRVVAVLACLEPAVAGIAGVVVLAEAIPVPSWLGIGGIVTAAGLASTTSTSANRRS</sequence>
<gene>
    <name evidence="4" type="ORF">GCM10009754_63560</name>
</gene>
<keyword evidence="2" id="KW-0812">Transmembrane</keyword>
<keyword evidence="5" id="KW-1185">Reference proteome</keyword>
<feature type="transmembrane region" description="Helical" evidence="2">
    <location>
        <begin position="165"/>
        <end position="183"/>
    </location>
</feature>
<dbReference type="Proteomes" id="UP001501116">
    <property type="component" value="Unassembled WGS sequence"/>
</dbReference>
<reference evidence="4 5" key="1">
    <citation type="journal article" date="2019" name="Int. J. Syst. Evol. Microbiol.">
        <title>The Global Catalogue of Microorganisms (GCM) 10K type strain sequencing project: providing services to taxonomists for standard genome sequencing and annotation.</title>
        <authorList>
            <consortium name="The Broad Institute Genomics Platform"/>
            <consortium name="The Broad Institute Genome Sequencing Center for Infectious Disease"/>
            <person name="Wu L."/>
            <person name="Ma J."/>
        </authorList>
    </citation>
    <scope>NUCLEOTIDE SEQUENCE [LARGE SCALE GENOMIC DNA]</scope>
    <source>
        <strain evidence="4 5">JCM 14545</strain>
    </source>
</reference>
<dbReference type="InterPro" id="IPR037185">
    <property type="entry name" value="EmrE-like"/>
</dbReference>
<accession>A0ABN2S1F9</accession>
<evidence type="ECO:0000256" key="1">
    <source>
        <dbReference type="ARBA" id="ARBA00007362"/>
    </source>
</evidence>
<keyword evidence="2" id="KW-0472">Membrane</keyword>
<evidence type="ECO:0000259" key="3">
    <source>
        <dbReference type="Pfam" id="PF00892"/>
    </source>
</evidence>
<feature type="transmembrane region" description="Helical" evidence="2">
    <location>
        <begin position="131"/>
        <end position="153"/>
    </location>
</feature>
<dbReference type="EMBL" id="BAAANN010000030">
    <property type="protein sequence ID" value="GAA1978702.1"/>
    <property type="molecule type" value="Genomic_DNA"/>
</dbReference>
<evidence type="ECO:0000313" key="5">
    <source>
        <dbReference type="Proteomes" id="UP001501116"/>
    </source>
</evidence>
<feature type="transmembrane region" description="Helical" evidence="2">
    <location>
        <begin position="225"/>
        <end position="245"/>
    </location>
</feature>
<dbReference type="InterPro" id="IPR000620">
    <property type="entry name" value="EamA_dom"/>
</dbReference>
<feature type="domain" description="EamA" evidence="3">
    <location>
        <begin position="135"/>
        <end position="268"/>
    </location>
</feature>
<feature type="transmembrane region" description="Helical" evidence="2">
    <location>
        <begin position="32"/>
        <end position="49"/>
    </location>
</feature>
<comment type="similarity">
    <text evidence="1">Belongs to the EamA transporter family.</text>
</comment>
<proteinExistence type="inferred from homology"/>
<keyword evidence="2" id="KW-1133">Transmembrane helix</keyword>
<feature type="transmembrane region" description="Helical" evidence="2">
    <location>
        <begin position="251"/>
        <end position="269"/>
    </location>
</feature>
<dbReference type="RefSeq" id="WP_344427297.1">
    <property type="nucleotide sequence ID" value="NZ_BAAANN010000030.1"/>
</dbReference>
<comment type="caution">
    <text evidence="4">The sequence shown here is derived from an EMBL/GenBank/DDBJ whole genome shotgun (WGS) entry which is preliminary data.</text>
</comment>
<feature type="transmembrane region" description="Helical" evidence="2">
    <location>
        <begin position="61"/>
        <end position="78"/>
    </location>
</feature>
<evidence type="ECO:0000313" key="4">
    <source>
        <dbReference type="EMBL" id="GAA1978702.1"/>
    </source>
</evidence>
<protein>
    <submittedName>
        <fullName evidence="4">EamA family transporter</fullName>
    </submittedName>
</protein>
<organism evidence="4 5">
    <name type="scientific">Amycolatopsis minnesotensis</name>
    <dbReference type="NCBI Taxonomy" id="337894"/>
    <lineage>
        <taxon>Bacteria</taxon>
        <taxon>Bacillati</taxon>
        <taxon>Actinomycetota</taxon>
        <taxon>Actinomycetes</taxon>
        <taxon>Pseudonocardiales</taxon>
        <taxon>Pseudonocardiaceae</taxon>
        <taxon>Amycolatopsis</taxon>
    </lineage>
</organism>
<evidence type="ECO:0000256" key="2">
    <source>
        <dbReference type="SAM" id="Phobius"/>
    </source>
</evidence>
<name>A0ABN2S1F9_9PSEU</name>
<feature type="transmembrane region" description="Helical" evidence="2">
    <location>
        <begin position="195"/>
        <end position="213"/>
    </location>
</feature>
<dbReference type="SUPFAM" id="SSF103481">
    <property type="entry name" value="Multidrug resistance efflux transporter EmrE"/>
    <property type="match status" value="1"/>
</dbReference>